<feature type="region of interest" description="Disordered" evidence="1">
    <location>
        <begin position="262"/>
        <end position="539"/>
    </location>
</feature>
<dbReference type="FunFam" id="2.20.70.10:FF:000028">
    <property type="entry name" value="WW domain-containing protein"/>
    <property type="match status" value="1"/>
</dbReference>
<reference evidence="4" key="1">
    <citation type="journal article" date="2017" name="Nat. Microbiol.">
        <title>Global analysis of biosynthetic gene clusters reveals vast potential of secondary metabolite production in Penicillium species.</title>
        <authorList>
            <person name="Nielsen J.C."/>
            <person name="Grijseels S."/>
            <person name="Prigent S."/>
            <person name="Ji B."/>
            <person name="Dainat J."/>
            <person name="Nielsen K.F."/>
            <person name="Frisvad J.C."/>
            <person name="Workman M."/>
            <person name="Nielsen J."/>
        </authorList>
    </citation>
    <scope>NUCLEOTIDE SEQUENCE [LARGE SCALE GENOMIC DNA]</scope>
    <source>
        <strain evidence="4">IBT 24891</strain>
    </source>
</reference>
<dbReference type="CDD" id="cd00201">
    <property type="entry name" value="WW"/>
    <property type="match status" value="1"/>
</dbReference>
<dbReference type="InterPro" id="IPR018946">
    <property type="entry name" value="PhoD-like_MPP"/>
</dbReference>
<feature type="compositionally biased region" description="Low complexity" evidence="1">
    <location>
        <begin position="371"/>
        <end position="388"/>
    </location>
</feature>
<dbReference type="InterPro" id="IPR038607">
    <property type="entry name" value="PhoD-like_sf"/>
</dbReference>
<evidence type="ECO:0000313" key="3">
    <source>
        <dbReference type="EMBL" id="OQE14236.1"/>
    </source>
</evidence>
<dbReference type="PANTHER" id="PTHR46689">
    <property type="entry name" value="MEMBRANE PROTEIN, PUTATIVE-RELATED"/>
    <property type="match status" value="1"/>
</dbReference>
<feature type="compositionally biased region" description="Pro residues" evidence="1">
    <location>
        <begin position="357"/>
        <end position="370"/>
    </location>
</feature>
<organism evidence="3 4">
    <name type="scientific">Penicillium steckii</name>
    <dbReference type="NCBI Taxonomy" id="303698"/>
    <lineage>
        <taxon>Eukaryota</taxon>
        <taxon>Fungi</taxon>
        <taxon>Dikarya</taxon>
        <taxon>Ascomycota</taxon>
        <taxon>Pezizomycotina</taxon>
        <taxon>Eurotiomycetes</taxon>
        <taxon>Eurotiomycetidae</taxon>
        <taxon>Eurotiales</taxon>
        <taxon>Aspergillaceae</taxon>
        <taxon>Penicillium</taxon>
    </lineage>
</organism>
<dbReference type="Gene3D" id="2.20.70.10">
    <property type="match status" value="1"/>
</dbReference>
<feature type="compositionally biased region" description="Polar residues" evidence="1">
    <location>
        <begin position="490"/>
        <end position="518"/>
    </location>
</feature>
<dbReference type="Proteomes" id="UP000191285">
    <property type="component" value="Unassembled WGS sequence"/>
</dbReference>
<accession>A0A1V6SJX2</accession>
<evidence type="ECO:0000313" key="4">
    <source>
        <dbReference type="Proteomes" id="UP000191285"/>
    </source>
</evidence>
<dbReference type="EMBL" id="MLKD01000037">
    <property type="protein sequence ID" value="OQE14236.1"/>
    <property type="molecule type" value="Genomic_DNA"/>
</dbReference>
<feature type="region of interest" description="Disordered" evidence="1">
    <location>
        <begin position="1"/>
        <end position="248"/>
    </location>
</feature>
<dbReference type="InterPro" id="IPR001202">
    <property type="entry name" value="WW_dom"/>
</dbReference>
<dbReference type="SUPFAM" id="SSF51045">
    <property type="entry name" value="WW domain"/>
    <property type="match status" value="1"/>
</dbReference>
<gene>
    <name evidence="3" type="ORF">PENSTE_c037G08296</name>
</gene>
<comment type="caution">
    <text evidence="3">The sequence shown here is derived from an EMBL/GenBank/DDBJ whole genome shotgun (WGS) entry which is preliminary data.</text>
</comment>
<dbReference type="SMART" id="SM00456">
    <property type="entry name" value="WW"/>
    <property type="match status" value="1"/>
</dbReference>
<evidence type="ECO:0000259" key="2">
    <source>
        <dbReference type="PROSITE" id="PS50020"/>
    </source>
</evidence>
<evidence type="ECO:0000256" key="1">
    <source>
        <dbReference type="SAM" id="MobiDB-lite"/>
    </source>
</evidence>
<feature type="domain" description="WW" evidence="2">
    <location>
        <begin position="533"/>
        <end position="567"/>
    </location>
</feature>
<dbReference type="PROSITE" id="PS50020">
    <property type="entry name" value="WW_DOMAIN_2"/>
    <property type="match status" value="1"/>
</dbReference>
<dbReference type="PANTHER" id="PTHR46689:SF2">
    <property type="entry name" value="WW DOMAIN PROTEIN (AFU_ORTHOLOGUE AFUA_6G06520)"/>
    <property type="match status" value="1"/>
</dbReference>
<dbReference type="Pfam" id="PF00397">
    <property type="entry name" value="WW"/>
    <property type="match status" value="1"/>
</dbReference>
<dbReference type="InterPro" id="IPR043904">
    <property type="entry name" value="PhoD_2-like"/>
</dbReference>
<dbReference type="Pfam" id="PF19050">
    <property type="entry name" value="PhoD_2"/>
    <property type="match status" value="1"/>
</dbReference>
<dbReference type="Gene3D" id="3.60.21.70">
    <property type="entry name" value="PhoD-like phosphatase"/>
    <property type="match status" value="1"/>
</dbReference>
<feature type="compositionally biased region" description="Low complexity" evidence="1">
    <location>
        <begin position="164"/>
        <end position="199"/>
    </location>
</feature>
<dbReference type="GO" id="GO:0016020">
    <property type="term" value="C:membrane"/>
    <property type="evidence" value="ECO:0007669"/>
    <property type="project" value="TreeGrafter"/>
</dbReference>
<feature type="compositionally biased region" description="Low complexity" evidence="1">
    <location>
        <begin position="441"/>
        <end position="480"/>
    </location>
</feature>
<name>A0A1V6SJX2_9EURO</name>
<keyword evidence="4" id="KW-1185">Reference proteome</keyword>
<dbReference type="PROSITE" id="PS01159">
    <property type="entry name" value="WW_DOMAIN_1"/>
    <property type="match status" value="1"/>
</dbReference>
<sequence>MDPGDSRGIHPDGELFLESNRPKQNDSHVEPLRINKRDSTSPASASASSPPPAPLPYPDDRPRPQMRSSSSNDGRPADMRYASPPPQTMSASGPGYGSGSGSGSVSPADYPSALRPRDGREPRVATLAERRGAAPQPLPESPGAHAPDREALAARTYPRPPAPAQSQSQSQSQSAGENQNQYDYRQQYYPPPQTQNQRPASLQPPQSTGINRISSTASTSTTRAQRGSPPPPETPIVGPGQQPSDIEARYAAAGIAGTSTLSGIQSQNAAAQRRADQYVGQQPTFTQVARPWTPTEQPGSQPHGPPTVYQGAEVVSGGQGQGQGQHPAVQGQQGQQGHYSGQHPGQNPGQHPGQYGSPPPQTQAASPPPLQQQQQYHHPQQQQQQQQQNMVPNALEQDMDRMRISEEPPPAYSSVSGGAPNGYPNEKPGAGANAGVGGMAGHPATAHTPHPATAAAAGATATTAAAAIGTSASPAPSSSTQDHPAFANDPRQQQTMGQSPQNSAPNSHSAYQQATVAQVASPAPTGLPPASPPPLPEGWIAHMDPNSGQYYYIHLPTQSTQWEFPKGPTPLNLNETPLSPVGSVYSSHPLTSPGLSAFGKPLASPGAPMTPGFESLQSPMTGFSGPPPSSGMDLYKTAPTNGVYFGPYLRYTNMDLERGLWLGSILLVTDAAQPPTIHCHQSVDLSPNPKQLKAINIAAHQRWTFYKYEIEIQMDDSGPAKWTYAITSHLGCTRYEFLVAGRHETNWRFISTSGNDFSLNVNANERARLGGVGFMWKDIMQKHNEIGGFHAQLCLGGQIYADRMWKEIPCLKQWLSISGKDARKNAPWTAANQQDVSHAYFHYYTSHFDQPYLRESFAQIPYICQIDDHDIFDGFGSYPEHMQFSNMFKNIGRIGIEMYLLFQHHTTLDILRNVNNDIDLFTITGTGWHFVKYLGPGVVVVGPDCRSERNPHQVMAGPTYQGLFPKIAMLPPSVQHCLWMLSMPLVYPRLETAEHIAQTVTTGKRAVTGAYNVLGKVTSSVAGVVGAKDFVGSGFDSVKRAVGKSGLMGGILSPFGEFDLMDELRDQWTHESKDLERTYLIRTLQGIAHQKSLRMTFLSGAVNVCGAGLLHDPSQPSDHKTMYQLIASPVVNTPPPSYVIKLLHSHGKPLYVPANGHRSSAQPTDTKEDMMEIFQSDVNGQNREYRKLMARRNYVAVVAYDPDVVQSGGGGMGKLSLAADFMVQGDGAYANVVKYGPVIVPSLEQGR</sequence>
<feature type="compositionally biased region" description="Polar residues" evidence="1">
    <location>
        <begin position="203"/>
        <end position="213"/>
    </location>
</feature>
<dbReference type="AlphaFoldDB" id="A0A1V6SJX2"/>
<feature type="compositionally biased region" description="Basic and acidic residues" evidence="1">
    <location>
        <begin position="115"/>
        <end position="132"/>
    </location>
</feature>
<feature type="compositionally biased region" description="Basic and acidic residues" evidence="1">
    <location>
        <begin position="20"/>
        <end position="39"/>
    </location>
</feature>
<dbReference type="InterPro" id="IPR036020">
    <property type="entry name" value="WW_dom_sf"/>
</dbReference>
<proteinExistence type="predicted"/>
<feature type="compositionally biased region" description="Low complexity" evidence="1">
    <location>
        <begin position="324"/>
        <end position="346"/>
    </location>
</feature>
<dbReference type="OrthoDB" id="2419400at2759"/>
<protein>
    <recommendedName>
        <fullName evidence="2">WW domain-containing protein</fullName>
    </recommendedName>
</protein>
<feature type="compositionally biased region" description="Pro residues" evidence="1">
    <location>
        <begin position="525"/>
        <end position="536"/>
    </location>
</feature>
<dbReference type="STRING" id="303698.A0A1V6SJX2"/>
<dbReference type="CDD" id="cd07389">
    <property type="entry name" value="MPP_PhoD"/>
    <property type="match status" value="1"/>
</dbReference>
<feature type="compositionally biased region" description="Basic and acidic residues" evidence="1">
    <location>
        <begin position="1"/>
        <end position="13"/>
    </location>
</feature>